<reference evidence="6" key="2">
    <citation type="submission" date="2020-09" db="EMBL/GenBank/DDBJ databases">
        <authorList>
            <person name="Sun Q."/>
            <person name="Zhou Y."/>
        </authorList>
    </citation>
    <scope>NUCLEOTIDE SEQUENCE</scope>
    <source>
        <strain evidence="6">CGMCC 1.16067</strain>
    </source>
</reference>
<protein>
    <submittedName>
        <fullName evidence="6">TetR family transcriptional regulator</fullName>
    </submittedName>
</protein>
<dbReference type="InterPro" id="IPR050109">
    <property type="entry name" value="HTH-type_TetR-like_transc_reg"/>
</dbReference>
<dbReference type="RefSeq" id="WP_188779156.1">
    <property type="nucleotide sequence ID" value="NZ_BMKQ01000001.1"/>
</dbReference>
<evidence type="ECO:0000313" key="7">
    <source>
        <dbReference type="Proteomes" id="UP000649179"/>
    </source>
</evidence>
<keyword evidence="1" id="KW-0805">Transcription regulation</keyword>
<feature type="domain" description="HTH tetR-type" evidence="5">
    <location>
        <begin position="6"/>
        <end position="66"/>
    </location>
</feature>
<accession>A0A917F4E2</accession>
<dbReference type="Pfam" id="PF16859">
    <property type="entry name" value="TetR_C_11"/>
    <property type="match status" value="1"/>
</dbReference>
<evidence type="ECO:0000256" key="1">
    <source>
        <dbReference type="ARBA" id="ARBA00023015"/>
    </source>
</evidence>
<dbReference type="SUPFAM" id="SSF46689">
    <property type="entry name" value="Homeodomain-like"/>
    <property type="match status" value="1"/>
</dbReference>
<organism evidence="6 7">
    <name type="scientific">Marmoricola endophyticus</name>
    <dbReference type="NCBI Taxonomy" id="2040280"/>
    <lineage>
        <taxon>Bacteria</taxon>
        <taxon>Bacillati</taxon>
        <taxon>Actinomycetota</taxon>
        <taxon>Actinomycetes</taxon>
        <taxon>Propionibacteriales</taxon>
        <taxon>Nocardioidaceae</taxon>
        <taxon>Marmoricola</taxon>
    </lineage>
</organism>
<dbReference type="GO" id="GO:0000976">
    <property type="term" value="F:transcription cis-regulatory region binding"/>
    <property type="evidence" value="ECO:0007669"/>
    <property type="project" value="TreeGrafter"/>
</dbReference>
<evidence type="ECO:0000313" key="6">
    <source>
        <dbReference type="EMBL" id="GGF41640.1"/>
    </source>
</evidence>
<feature type="DNA-binding region" description="H-T-H motif" evidence="4">
    <location>
        <begin position="29"/>
        <end position="48"/>
    </location>
</feature>
<dbReference type="PROSITE" id="PS50977">
    <property type="entry name" value="HTH_TETR_2"/>
    <property type="match status" value="1"/>
</dbReference>
<reference evidence="6" key="1">
    <citation type="journal article" date="2014" name="Int. J. Syst. Evol. Microbiol.">
        <title>Complete genome sequence of Corynebacterium casei LMG S-19264T (=DSM 44701T), isolated from a smear-ripened cheese.</title>
        <authorList>
            <consortium name="US DOE Joint Genome Institute (JGI-PGF)"/>
            <person name="Walter F."/>
            <person name="Albersmeier A."/>
            <person name="Kalinowski J."/>
            <person name="Ruckert C."/>
        </authorList>
    </citation>
    <scope>NUCLEOTIDE SEQUENCE</scope>
    <source>
        <strain evidence="6">CGMCC 1.16067</strain>
    </source>
</reference>
<dbReference type="Pfam" id="PF00440">
    <property type="entry name" value="TetR_N"/>
    <property type="match status" value="1"/>
</dbReference>
<dbReference type="Gene3D" id="1.10.10.60">
    <property type="entry name" value="Homeodomain-like"/>
    <property type="match status" value="1"/>
</dbReference>
<sequence>MTRLTAERLDELFRGTLALVAEHGFERITMDQVAEATSSSKATLYRQWGSKSTLVVEALRHLAVSDEVPSDTGSLRSDLAALVTGRSTRIEAEADLIGAVLHAVKSDEELRNACRDRVVSALRERLQTVVERAVRRGEVAADNPALGFADLVLIAPFVLRSVLEDEHVEDDYLLGYLDAVLVPTLTHTPA</sequence>
<name>A0A917F4E2_9ACTN</name>
<keyword evidence="2 4" id="KW-0238">DNA-binding</keyword>
<evidence type="ECO:0000256" key="4">
    <source>
        <dbReference type="PROSITE-ProRule" id="PRU00335"/>
    </source>
</evidence>
<dbReference type="AlphaFoldDB" id="A0A917F4E2"/>
<dbReference type="Proteomes" id="UP000649179">
    <property type="component" value="Unassembled WGS sequence"/>
</dbReference>
<dbReference type="GO" id="GO:0003700">
    <property type="term" value="F:DNA-binding transcription factor activity"/>
    <property type="evidence" value="ECO:0007669"/>
    <property type="project" value="TreeGrafter"/>
</dbReference>
<proteinExistence type="predicted"/>
<dbReference type="InterPro" id="IPR009057">
    <property type="entry name" value="Homeodomain-like_sf"/>
</dbReference>
<dbReference type="EMBL" id="BMKQ01000001">
    <property type="protein sequence ID" value="GGF41640.1"/>
    <property type="molecule type" value="Genomic_DNA"/>
</dbReference>
<dbReference type="PANTHER" id="PTHR30055:SF149">
    <property type="entry name" value="TETR-FAMILY TRANSCRIPTIONAL REGULATOR"/>
    <property type="match status" value="1"/>
</dbReference>
<dbReference type="InterPro" id="IPR001647">
    <property type="entry name" value="HTH_TetR"/>
</dbReference>
<keyword evidence="7" id="KW-1185">Reference proteome</keyword>
<keyword evidence="3" id="KW-0804">Transcription</keyword>
<comment type="caution">
    <text evidence="6">The sequence shown here is derived from an EMBL/GenBank/DDBJ whole genome shotgun (WGS) entry which is preliminary data.</text>
</comment>
<evidence type="ECO:0000256" key="3">
    <source>
        <dbReference type="ARBA" id="ARBA00023163"/>
    </source>
</evidence>
<dbReference type="Gene3D" id="1.10.357.10">
    <property type="entry name" value="Tetracycline Repressor, domain 2"/>
    <property type="match status" value="1"/>
</dbReference>
<dbReference type="SUPFAM" id="SSF48498">
    <property type="entry name" value="Tetracyclin repressor-like, C-terminal domain"/>
    <property type="match status" value="1"/>
</dbReference>
<gene>
    <name evidence="6" type="ORF">GCM10011519_14290</name>
</gene>
<dbReference type="InterPro" id="IPR036271">
    <property type="entry name" value="Tet_transcr_reg_TetR-rel_C_sf"/>
</dbReference>
<evidence type="ECO:0000256" key="2">
    <source>
        <dbReference type="ARBA" id="ARBA00023125"/>
    </source>
</evidence>
<evidence type="ECO:0000259" key="5">
    <source>
        <dbReference type="PROSITE" id="PS50977"/>
    </source>
</evidence>
<dbReference type="InterPro" id="IPR011075">
    <property type="entry name" value="TetR_C"/>
</dbReference>
<dbReference type="PANTHER" id="PTHR30055">
    <property type="entry name" value="HTH-TYPE TRANSCRIPTIONAL REGULATOR RUTR"/>
    <property type="match status" value="1"/>
</dbReference>